<evidence type="ECO:0000256" key="5">
    <source>
        <dbReference type="PROSITE-ProRule" id="PRU00277"/>
    </source>
</evidence>
<protein>
    <recommendedName>
        <fullName evidence="6">Peptidyl-prolyl cis-trans isomerase</fullName>
        <ecNumber evidence="6">5.2.1.8</ecNumber>
    </recommendedName>
</protein>
<organism evidence="8 9">
    <name type="scientific">Thioalkalivibrio denitrificans</name>
    <dbReference type="NCBI Taxonomy" id="108003"/>
    <lineage>
        <taxon>Bacteria</taxon>
        <taxon>Pseudomonadati</taxon>
        <taxon>Pseudomonadota</taxon>
        <taxon>Gammaproteobacteria</taxon>
        <taxon>Chromatiales</taxon>
        <taxon>Ectothiorhodospiraceae</taxon>
        <taxon>Thioalkalivibrio</taxon>
    </lineage>
</organism>
<dbReference type="PROSITE" id="PS50059">
    <property type="entry name" value="FKBP_PPIASE"/>
    <property type="match status" value="1"/>
</dbReference>
<evidence type="ECO:0000256" key="3">
    <source>
        <dbReference type="ARBA" id="ARBA00023110"/>
    </source>
</evidence>
<keyword evidence="9" id="KW-1185">Reference proteome</keyword>
<keyword evidence="3 5" id="KW-0697">Rotamase</keyword>
<dbReference type="InterPro" id="IPR001179">
    <property type="entry name" value="PPIase_FKBP_dom"/>
</dbReference>
<dbReference type="PANTHER" id="PTHR47861:SF4">
    <property type="entry name" value="FKBP-TYPE 16 KDA PEPTIDYL-PROLYL CIS-TRANS ISOMERASE"/>
    <property type="match status" value="1"/>
</dbReference>
<sequence length="145" mass="15477">MIAYGSKVRMHYTIALEDGMVADTSVGEEPFEFVMGAGDLEEGLELALIGLRPGDKQTVKLPPDKAFGYHSPAAIHDVPRGDFPPEMDLKPGLIVSFVTPGGDELPGTVKEVSEDTVTVDFNHPLAGHEITYSVEILDVGTGKAP</sequence>
<evidence type="ECO:0000256" key="2">
    <source>
        <dbReference type="ARBA" id="ARBA00006577"/>
    </source>
</evidence>
<dbReference type="EC" id="5.2.1.8" evidence="6"/>
<evidence type="ECO:0000256" key="4">
    <source>
        <dbReference type="ARBA" id="ARBA00023235"/>
    </source>
</evidence>
<evidence type="ECO:0000256" key="1">
    <source>
        <dbReference type="ARBA" id="ARBA00000971"/>
    </source>
</evidence>
<proteinExistence type="inferred from homology"/>
<dbReference type="PANTHER" id="PTHR47861">
    <property type="entry name" value="FKBP-TYPE PEPTIDYL-PROLYL CIS-TRANS ISOMERASE SLYD"/>
    <property type="match status" value="1"/>
</dbReference>
<dbReference type="SUPFAM" id="SSF54534">
    <property type="entry name" value="FKBP-like"/>
    <property type="match status" value="1"/>
</dbReference>
<dbReference type="InterPro" id="IPR046357">
    <property type="entry name" value="PPIase_dom_sf"/>
</dbReference>
<dbReference type="EMBL" id="MVBK01000042">
    <property type="protein sequence ID" value="OOG24920.1"/>
    <property type="molecule type" value="Genomic_DNA"/>
</dbReference>
<dbReference type="STRING" id="108003.B1C78_07550"/>
<comment type="similarity">
    <text evidence="2 6">Belongs to the FKBP-type PPIase family.</text>
</comment>
<reference evidence="8 9" key="1">
    <citation type="submission" date="2017-02" db="EMBL/GenBank/DDBJ databases">
        <title>Genomic diversity within the haloalkaliphilic genus Thioalkalivibrio.</title>
        <authorList>
            <person name="Ahn A.-C."/>
            <person name="Meier-Kolthoff J."/>
            <person name="Overmars L."/>
            <person name="Richter M."/>
            <person name="Woyke T."/>
            <person name="Sorokin D.Y."/>
            <person name="Muyzer G."/>
        </authorList>
    </citation>
    <scope>NUCLEOTIDE SEQUENCE [LARGE SCALE GENOMIC DNA]</scope>
    <source>
        <strain evidence="8 9">ALJD</strain>
    </source>
</reference>
<evidence type="ECO:0000259" key="7">
    <source>
        <dbReference type="PROSITE" id="PS50059"/>
    </source>
</evidence>
<dbReference type="Gene3D" id="3.10.50.40">
    <property type="match status" value="1"/>
</dbReference>
<gene>
    <name evidence="8" type="ORF">B1C78_07550</name>
</gene>
<dbReference type="AlphaFoldDB" id="A0A1V3NIN7"/>
<comment type="caution">
    <text evidence="8">The sequence shown here is derived from an EMBL/GenBank/DDBJ whole genome shotgun (WGS) entry which is preliminary data.</text>
</comment>
<comment type="catalytic activity">
    <reaction evidence="1 5 6">
        <text>[protein]-peptidylproline (omega=180) = [protein]-peptidylproline (omega=0)</text>
        <dbReference type="Rhea" id="RHEA:16237"/>
        <dbReference type="Rhea" id="RHEA-COMP:10747"/>
        <dbReference type="Rhea" id="RHEA-COMP:10748"/>
        <dbReference type="ChEBI" id="CHEBI:83833"/>
        <dbReference type="ChEBI" id="CHEBI:83834"/>
        <dbReference type="EC" id="5.2.1.8"/>
    </reaction>
</comment>
<accession>A0A1V3NIN7</accession>
<keyword evidence="4 5" id="KW-0413">Isomerase</keyword>
<name>A0A1V3NIN7_9GAMM</name>
<dbReference type="Proteomes" id="UP000189462">
    <property type="component" value="Unassembled WGS sequence"/>
</dbReference>
<feature type="domain" description="PPIase FKBP-type" evidence="7">
    <location>
        <begin position="5"/>
        <end position="89"/>
    </location>
</feature>
<dbReference type="RefSeq" id="WP_077278544.1">
    <property type="nucleotide sequence ID" value="NZ_MVBK01000042.1"/>
</dbReference>
<dbReference type="Pfam" id="PF00254">
    <property type="entry name" value="FKBP_C"/>
    <property type="match status" value="1"/>
</dbReference>
<evidence type="ECO:0000313" key="8">
    <source>
        <dbReference type="EMBL" id="OOG24920.1"/>
    </source>
</evidence>
<evidence type="ECO:0000313" key="9">
    <source>
        <dbReference type="Proteomes" id="UP000189462"/>
    </source>
</evidence>
<dbReference type="GO" id="GO:0003755">
    <property type="term" value="F:peptidyl-prolyl cis-trans isomerase activity"/>
    <property type="evidence" value="ECO:0007669"/>
    <property type="project" value="UniProtKB-UniRule"/>
</dbReference>
<evidence type="ECO:0000256" key="6">
    <source>
        <dbReference type="RuleBase" id="RU003915"/>
    </source>
</evidence>
<dbReference type="OrthoDB" id="9808891at2"/>